<name>A0A6P8HP34_ACTTE</name>
<dbReference type="OrthoDB" id="264795at2759"/>
<reference evidence="4" key="1">
    <citation type="submission" date="2025-08" db="UniProtKB">
        <authorList>
            <consortium name="RefSeq"/>
        </authorList>
    </citation>
    <scope>IDENTIFICATION</scope>
    <source>
        <tissue evidence="4">Tentacle</tissue>
    </source>
</reference>
<feature type="region of interest" description="Disordered" evidence="1">
    <location>
        <begin position="340"/>
        <end position="399"/>
    </location>
</feature>
<feature type="compositionally biased region" description="Basic and acidic residues" evidence="1">
    <location>
        <begin position="351"/>
        <end position="368"/>
    </location>
</feature>
<evidence type="ECO:0000313" key="4">
    <source>
        <dbReference type="RefSeq" id="XP_031554410.1"/>
    </source>
</evidence>
<dbReference type="InParanoid" id="A0A6P8HP34"/>
<dbReference type="KEGG" id="aten:116291381"/>
<gene>
    <name evidence="4" type="primary">LOC116291381</name>
</gene>
<sequence length="399" mass="46010">METGLSEVIVGSCLSMCPAAERNARQRQGRLHVFEMPSDQYPNHPIKEFCRSAAGKQIHHSELRPAHVLLTTMEYLLNEIVDRKDQPWTTVYHYVFDRIRAVRQDMVIQRIEDESAVEILEKAARFHIYAGFHLCETSIEHFDPRINDNHIQECLKRLLVLYKDLHPHSLNRAEFEAYYLLHNLGSHEAMEHSLRLPQHIKCQPNFKAAWNISLMKLVGNFVRLFRLVRSLPFLASCLVQKHFPSIYSTSIAVLNTAYSDPKCQFPVKDLSSILLFNNEQEAQMFLVCFGIEVSNGYIKFSKKSYTIPEKLPARVKCRIKGDKMTDPVKKILQHDCSPVQVNQMNYSPSNDQERESQQNEKQIEETKKKPGSGRGRGRGLNVNPKNKPVGRGRSRGRIT</sequence>
<feature type="compositionally biased region" description="Basic residues" evidence="1">
    <location>
        <begin position="388"/>
        <end position="399"/>
    </location>
</feature>
<evidence type="ECO:0000256" key="1">
    <source>
        <dbReference type="SAM" id="MobiDB-lite"/>
    </source>
</evidence>
<dbReference type="GeneID" id="116291381"/>
<evidence type="ECO:0000259" key="2">
    <source>
        <dbReference type="Pfam" id="PF03399"/>
    </source>
</evidence>
<evidence type="ECO:0000313" key="3">
    <source>
        <dbReference type="Proteomes" id="UP000515163"/>
    </source>
</evidence>
<dbReference type="RefSeq" id="XP_031554410.1">
    <property type="nucleotide sequence ID" value="XM_031698550.1"/>
</dbReference>
<dbReference type="InterPro" id="IPR045107">
    <property type="entry name" value="SAC3/GANP/THP3"/>
</dbReference>
<protein>
    <submittedName>
        <fullName evidence="4">Germinal-center associated nuclear protein-like</fullName>
    </submittedName>
</protein>
<dbReference type="InterPro" id="IPR005062">
    <property type="entry name" value="SAC3/GANP/THP3_conserved"/>
</dbReference>
<organism evidence="3 4">
    <name type="scientific">Actinia tenebrosa</name>
    <name type="common">Australian red waratah sea anemone</name>
    <dbReference type="NCBI Taxonomy" id="6105"/>
    <lineage>
        <taxon>Eukaryota</taxon>
        <taxon>Metazoa</taxon>
        <taxon>Cnidaria</taxon>
        <taxon>Anthozoa</taxon>
        <taxon>Hexacorallia</taxon>
        <taxon>Actiniaria</taxon>
        <taxon>Actiniidae</taxon>
        <taxon>Actinia</taxon>
    </lineage>
</organism>
<dbReference type="GO" id="GO:0005819">
    <property type="term" value="C:spindle"/>
    <property type="evidence" value="ECO:0007669"/>
    <property type="project" value="TreeGrafter"/>
</dbReference>
<dbReference type="Proteomes" id="UP000515163">
    <property type="component" value="Unplaced"/>
</dbReference>
<dbReference type="Pfam" id="PF03399">
    <property type="entry name" value="SAC3_GANP"/>
    <property type="match status" value="1"/>
</dbReference>
<dbReference type="PANTHER" id="PTHR12436:SF38">
    <property type="entry name" value="SAC3 DOMAIN-CONTAINING PROTEIN 1"/>
    <property type="match status" value="1"/>
</dbReference>
<dbReference type="FunCoup" id="A0A6P8HP34">
    <property type="interactions" value="231"/>
</dbReference>
<feature type="compositionally biased region" description="Polar residues" evidence="1">
    <location>
        <begin position="340"/>
        <end position="350"/>
    </location>
</feature>
<dbReference type="GO" id="GO:0051298">
    <property type="term" value="P:centrosome duplication"/>
    <property type="evidence" value="ECO:0007669"/>
    <property type="project" value="TreeGrafter"/>
</dbReference>
<dbReference type="Gene3D" id="1.25.40.990">
    <property type="match status" value="1"/>
</dbReference>
<proteinExistence type="predicted"/>
<dbReference type="PANTHER" id="PTHR12436">
    <property type="entry name" value="80 KDA MCM3-ASSOCIATED PROTEIN"/>
    <property type="match status" value="1"/>
</dbReference>
<dbReference type="GO" id="GO:0051225">
    <property type="term" value="P:spindle assembly"/>
    <property type="evidence" value="ECO:0007669"/>
    <property type="project" value="TreeGrafter"/>
</dbReference>
<feature type="domain" description="SAC3/GANP/THP3 conserved" evidence="2">
    <location>
        <begin position="16"/>
        <end position="294"/>
    </location>
</feature>
<dbReference type="GO" id="GO:0005634">
    <property type="term" value="C:nucleus"/>
    <property type="evidence" value="ECO:0007669"/>
    <property type="project" value="TreeGrafter"/>
</dbReference>
<dbReference type="GO" id="GO:0005813">
    <property type="term" value="C:centrosome"/>
    <property type="evidence" value="ECO:0007669"/>
    <property type="project" value="TreeGrafter"/>
</dbReference>
<keyword evidence="3" id="KW-1185">Reference proteome</keyword>
<dbReference type="AlphaFoldDB" id="A0A6P8HP34"/>
<accession>A0A6P8HP34</accession>